<keyword evidence="2" id="KW-1185">Reference proteome</keyword>
<organism evidence="1 2">
    <name type="scientific">Bradyrhizobium ivorense</name>
    <dbReference type="NCBI Taxonomy" id="2511166"/>
    <lineage>
        <taxon>Bacteria</taxon>
        <taxon>Pseudomonadati</taxon>
        <taxon>Pseudomonadota</taxon>
        <taxon>Alphaproteobacteria</taxon>
        <taxon>Hyphomicrobiales</taxon>
        <taxon>Nitrobacteraceae</taxon>
        <taxon>Bradyrhizobium</taxon>
    </lineage>
</organism>
<evidence type="ECO:0000313" key="2">
    <source>
        <dbReference type="Proteomes" id="UP000328092"/>
    </source>
</evidence>
<dbReference type="RefSeq" id="WP_139863457.1">
    <property type="nucleotide sequence ID" value="NZ_CAADFC020000028.1"/>
</dbReference>
<protein>
    <submittedName>
        <fullName evidence="1">Uncharacterized protein</fullName>
    </submittedName>
</protein>
<name>A0A508TR72_9BRAD</name>
<evidence type="ECO:0000313" key="1">
    <source>
        <dbReference type="EMBL" id="VIO77075.1"/>
    </source>
</evidence>
<comment type="caution">
    <text evidence="1">The sequence shown here is derived from an EMBL/GenBank/DDBJ whole genome shotgun (WGS) entry which is preliminary data.</text>
</comment>
<gene>
    <name evidence="1" type="ORF">CI1B_68980</name>
</gene>
<dbReference type="Proteomes" id="UP000328092">
    <property type="component" value="Unassembled WGS sequence"/>
</dbReference>
<accession>A0A508TR72</accession>
<sequence length="80" mass="8713">MHNFDAIAALRGDGFRPELRALLDRTATARSAELFVRADGMLQSGPNASPVVARHNVVPFRCEPSEGADDKRETTRTSTS</sequence>
<reference evidence="1" key="1">
    <citation type="submission" date="2019-02" db="EMBL/GenBank/DDBJ databases">
        <authorList>
            <person name="Pothier F.J."/>
        </authorList>
    </citation>
    <scope>NUCLEOTIDE SEQUENCE</scope>
    <source>
        <strain evidence="1">CI-1B</strain>
    </source>
</reference>
<proteinExistence type="predicted"/>
<dbReference type="EMBL" id="CAADFC020000028">
    <property type="protein sequence ID" value="VIO77075.1"/>
    <property type="molecule type" value="Genomic_DNA"/>
</dbReference>
<dbReference type="OrthoDB" id="8243007at2"/>
<dbReference type="AlphaFoldDB" id="A0A508TR72"/>